<comment type="pathway">
    <text evidence="2">Protein modification; protein glycosylation.</text>
</comment>
<dbReference type="OrthoDB" id="3784at2759"/>
<dbReference type="SUPFAM" id="SSF53448">
    <property type="entry name" value="Nucleotide-diphospho-sugar transferases"/>
    <property type="match status" value="1"/>
</dbReference>
<dbReference type="PANTHER" id="PTHR10859">
    <property type="entry name" value="GLYCOSYL TRANSFERASE"/>
    <property type="match status" value="1"/>
</dbReference>
<keyword evidence="9" id="KW-0735">Signal-anchor</keyword>
<proteinExistence type="inferred from homology"/>
<dbReference type="GO" id="GO:0006487">
    <property type="term" value="P:protein N-linked glycosylation"/>
    <property type="evidence" value="ECO:0007669"/>
    <property type="project" value="TreeGrafter"/>
</dbReference>
<feature type="domain" description="Glycosyltransferase 2-like" evidence="15">
    <location>
        <begin position="70"/>
        <end position="176"/>
    </location>
</feature>
<dbReference type="InterPro" id="IPR029044">
    <property type="entry name" value="Nucleotide-diphossugar_trans"/>
</dbReference>
<accession>A0A6H5I988</accession>
<dbReference type="Pfam" id="PF00535">
    <property type="entry name" value="Glycos_transf_2"/>
    <property type="match status" value="1"/>
</dbReference>
<evidence type="ECO:0000313" key="16">
    <source>
        <dbReference type="EMBL" id="CAB0033935.1"/>
    </source>
</evidence>
<dbReference type="GO" id="GO:0004581">
    <property type="term" value="F:dolichyl-phosphate beta-glucosyltransferase activity"/>
    <property type="evidence" value="ECO:0007669"/>
    <property type="project" value="UniProtKB-EC"/>
</dbReference>
<comment type="catalytic activity">
    <reaction evidence="12">
        <text>a di-trans,poly-cis-dolichyl phosphate + UDP-alpha-D-glucose = a di-trans,poly-cis-dolichyl beta-D-glucosyl phosphate + UDP</text>
        <dbReference type="Rhea" id="RHEA:15401"/>
        <dbReference type="Rhea" id="RHEA-COMP:19498"/>
        <dbReference type="Rhea" id="RHEA-COMP:19502"/>
        <dbReference type="ChEBI" id="CHEBI:57525"/>
        <dbReference type="ChEBI" id="CHEBI:57683"/>
        <dbReference type="ChEBI" id="CHEBI:58223"/>
        <dbReference type="ChEBI" id="CHEBI:58885"/>
        <dbReference type="EC" id="2.4.1.117"/>
    </reaction>
    <physiologicalReaction direction="left-to-right" evidence="12">
        <dbReference type="Rhea" id="RHEA:15402"/>
    </physiologicalReaction>
</comment>
<evidence type="ECO:0000259" key="15">
    <source>
        <dbReference type="Pfam" id="PF00535"/>
    </source>
</evidence>
<dbReference type="CDD" id="cd04188">
    <property type="entry name" value="DPG_synthase"/>
    <property type="match status" value="1"/>
</dbReference>
<protein>
    <recommendedName>
        <fullName evidence="13">Dolichyl-phosphate beta-glucosyltransferase</fullName>
        <ecNumber evidence="4">2.4.1.117</ecNumber>
    </recommendedName>
</protein>
<gene>
    <name evidence="16" type="ORF">TBRA_LOCUS5833</name>
</gene>
<dbReference type="FunFam" id="3.90.550.10:FF:000068">
    <property type="entry name" value="ALG5, dolichyl-phosphate beta-glucosyltransferase"/>
    <property type="match status" value="1"/>
</dbReference>
<dbReference type="AlphaFoldDB" id="A0A6H5I988"/>
<name>A0A6H5I988_9HYME</name>
<comment type="subcellular location">
    <subcellularLocation>
        <location evidence="1">Endoplasmic reticulum membrane</location>
        <topology evidence="1">Single-pass membrane protein</topology>
    </subcellularLocation>
</comment>
<organism evidence="16 17">
    <name type="scientific">Trichogramma brassicae</name>
    <dbReference type="NCBI Taxonomy" id="86971"/>
    <lineage>
        <taxon>Eukaryota</taxon>
        <taxon>Metazoa</taxon>
        <taxon>Ecdysozoa</taxon>
        <taxon>Arthropoda</taxon>
        <taxon>Hexapoda</taxon>
        <taxon>Insecta</taxon>
        <taxon>Pterygota</taxon>
        <taxon>Neoptera</taxon>
        <taxon>Endopterygota</taxon>
        <taxon>Hymenoptera</taxon>
        <taxon>Apocrita</taxon>
        <taxon>Proctotrupomorpha</taxon>
        <taxon>Chalcidoidea</taxon>
        <taxon>Trichogrammatidae</taxon>
        <taxon>Trichogramma</taxon>
    </lineage>
</organism>
<dbReference type="EC" id="2.4.1.117" evidence="4"/>
<dbReference type="PANTHER" id="PTHR10859:SF91">
    <property type="entry name" value="DOLICHYL-PHOSPHATE BETA-GLUCOSYLTRANSFERASE"/>
    <property type="match status" value="1"/>
</dbReference>
<keyword evidence="10 14" id="KW-1133">Transmembrane helix</keyword>
<reference evidence="16 17" key="1">
    <citation type="submission" date="2020-02" db="EMBL/GenBank/DDBJ databases">
        <authorList>
            <person name="Ferguson B K."/>
        </authorList>
    </citation>
    <scope>NUCLEOTIDE SEQUENCE [LARGE SCALE GENOMIC DNA]</scope>
</reference>
<feature type="transmembrane region" description="Helical" evidence="14">
    <location>
        <begin position="216"/>
        <end position="233"/>
    </location>
</feature>
<dbReference type="EMBL" id="CADCXV010000728">
    <property type="protein sequence ID" value="CAB0033935.1"/>
    <property type="molecule type" value="Genomic_DNA"/>
</dbReference>
<keyword evidence="5" id="KW-0328">Glycosyltransferase</keyword>
<dbReference type="Gene3D" id="3.90.550.10">
    <property type="entry name" value="Spore Coat Polysaccharide Biosynthesis Protein SpsA, Chain A"/>
    <property type="match status" value="1"/>
</dbReference>
<evidence type="ECO:0000313" key="17">
    <source>
        <dbReference type="Proteomes" id="UP000479190"/>
    </source>
</evidence>
<evidence type="ECO:0000256" key="10">
    <source>
        <dbReference type="ARBA" id="ARBA00022989"/>
    </source>
</evidence>
<evidence type="ECO:0000256" key="7">
    <source>
        <dbReference type="ARBA" id="ARBA00022692"/>
    </source>
</evidence>
<evidence type="ECO:0000256" key="9">
    <source>
        <dbReference type="ARBA" id="ARBA00022968"/>
    </source>
</evidence>
<dbReference type="InterPro" id="IPR001173">
    <property type="entry name" value="Glyco_trans_2-like"/>
</dbReference>
<evidence type="ECO:0000256" key="2">
    <source>
        <dbReference type="ARBA" id="ARBA00004922"/>
    </source>
</evidence>
<comment type="similarity">
    <text evidence="3">Belongs to the glycosyltransferase 2 family.</text>
</comment>
<keyword evidence="6" id="KW-0808">Transferase</keyword>
<keyword evidence="11 14" id="KW-0472">Membrane</keyword>
<sequence>MIPEALWTYLFVFAGALLTIAIAMAYLVCKYTEAYPKVHRYDEEKYFTNPNTGKKVAFPSIDDNWSVNISVIVPAYNEETRLPPMLDDCLKYLEEKSRSGVSYEIIIVSDGSTDKTVEVAESYAKKYNTIRVLALTKNRGKGGAVRLGMLSARGSVMLFADADGATTFSDLDKLNESLRSILGFDYINSPGKTAESHAIVCGSRAHLEEEEKAKRSLFRLFLMYGFHFLVWLLCVRSVHDTQCGFKLLTRASARLVFAALHVERWAFDVEMLYIAEFLNLPITEVAVEWQEIDGSKIVPVWSWLQMGRDLGLISLRYKLGAWKIAKPKVN</sequence>
<keyword evidence="17" id="KW-1185">Reference proteome</keyword>
<evidence type="ECO:0000256" key="3">
    <source>
        <dbReference type="ARBA" id="ARBA00006739"/>
    </source>
</evidence>
<evidence type="ECO:0000256" key="11">
    <source>
        <dbReference type="ARBA" id="ARBA00023136"/>
    </source>
</evidence>
<dbReference type="InterPro" id="IPR035518">
    <property type="entry name" value="DPG_synthase"/>
</dbReference>
<keyword evidence="8" id="KW-0256">Endoplasmic reticulum</keyword>
<dbReference type="GO" id="GO:0005789">
    <property type="term" value="C:endoplasmic reticulum membrane"/>
    <property type="evidence" value="ECO:0007669"/>
    <property type="project" value="UniProtKB-SubCell"/>
</dbReference>
<evidence type="ECO:0000256" key="13">
    <source>
        <dbReference type="ARBA" id="ARBA00070518"/>
    </source>
</evidence>
<evidence type="ECO:0000256" key="4">
    <source>
        <dbReference type="ARBA" id="ARBA00012583"/>
    </source>
</evidence>
<evidence type="ECO:0000256" key="1">
    <source>
        <dbReference type="ARBA" id="ARBA00004389"/>
    </source>
</evidence>
<evidence type="ECO:0000256" key="6">
    <source>
        <dbReference type="ARBA" id="ARBA00022679"/>
    </source>
</evidence>
<dbReference type="Proteomes" id="UP000479190">
    <property type="component" value="Unassembled WGS sequence"/>
</dbReference>
<evidence type="ECO:0000256" key="12">
    <source>
        <dbReference type="ARBA" id="ARBA00045097"/>
    </source>
</evidence>
<evidence type="ECO:0000256" key="8">
    <source>
        <dbReference type="ARBA" id="ARBA00022824"/>
    </source>
</evidence>
<evidence type="ECO:0000256" key="5">
    <source>
        <dbReference type="ARBA" id="ARBA00022676"/>
    </source>
</evidence>
<keyword evidence="7 14" id="KW-0812">Transmembrane</keyword>
<evidence type="ECO:0000256" key="14">
    <source>
        <dbReference type="SAM" id="Phobius"/>
    </source>
</evidence>
<feature type="transmembrane region" description="Helical" evidence="14">
    <location>
        <begin position="6"/>
        <end position="29"/>
    </location>
</feature>